<keyword evidence="3" id="KW-1185">Reference proteome</keyword>
<dbReference type="OrthoDB" id="3268696at2759"/>
<sequence length="433" mass="49049">MGYIAMPIHLPPEEPRSLPLGADRSTYDLQEAHRQEDPEDVRDVYEPSDIAEERAYYRFGFQSPVIASETAPPTTSPSHPKTSWNFCREYLGNGRWLDAASQTSSDSMSPPPDADVQASMGTFFDFLLDSQKIDDIPGEIYDLTKPLDALAELVHLRSERIDGTKHYFLRPKNAPNVPFELVFTSAATVVEILRRRLWGLDFHRLVRKLLDRGMHFKTCVTGSSALSQQHLHLHSTITHQFPGLGYRPPNYKPDAADYAAYEHVRDMFLDSPKGRAALLHGGIISRLAKDVVHYQHVLERPMPNVIISNGPLVPVQSIGCWDDTLTEHEINLICGVYKVDTDRTQRASTSAQTTDVSWWPKPPAWAAAGLNVGYWSEDCERWFQTHLAKIREGQFQLRSPSAWKNGLRFNHSTARVTAKNEERAAEYLVRCNI</sequence>
<protein>
    <submittedName>
        <fullName evidence="2">Uncharacterized protein</fullName>
    </submittedName>
</protein>
<feature type="region of interest" description="Disordered" evidence="1">
    <location>
        <begin position="11"/>
        <end position="41"/>
    </location>
</feature>
<organism evidence="2 3">
    <name type="scientific">Sphagnurus paluster</name>
    <dbReference type="NCBI Taxonomy" id="117069"/>
    <lineage>
        <taxon>Eukaryota</taxon>
        <taxon>Fungi</taxon>
        <taxon>Dikarya</taxon>
        <taxon>Basidiomycota</taxon>
        <taxon>Agaricomycotina</taxon>
        <taxon>Agaricomycetes</taxon>
        <taxon>Agaricomycetidae</taxon>
        <taxon>Agaricales</taxon>
        <taxon>Tricholomatineae</taxon>
        <taxon>Lyophyllaceae</taxon>
        <taxon>Sphagnurus</taxon>
    </lineage>
</organism>
<feature type="compositionally biased region" description="Basic and acidic residues" evidence="1">
    <location>
        <begin position="30"/>
        <end position="41"/>
    </location>
</feature>
<gene>
    <name evidence="2" type="ORF">H0H81_001508</name>
</gene>
<reference evidence="2" key="2">
    <citation type="submission" date="2021-10" db="EMBL/GenBank/DDBJ databases">
        <title>Phylogenomics reveals ancestral predisposition of the termite-cultivated fungus Termitomyces towards a domesticated lifestyle.</title>
        <authorList>
            <person name="Auxier B."/>
            <person name="Grum-Grzhimaylo A."/>
            <person name="Cardenas M.E."/>
            <person name="Lodge J.D."/>
            <person name="Laessoe T."/>
            <person name="Pedersen O."/>
            <person name="Smith M.E."/>
            <person name="Kuyper T.W."/>
            <person name="Franco-Molano E.A."/>
            <person name="Baroni T.J."/>
            <person name="Aanen D.K."/>
        </authorList>
    </citation>
    <scope>NUCLEOTIDE SEQUENCE</scope>
    <source>
        <strain evidence="2">D49</strain>
    </source>
</reference>
<evidence type="ECO:0000256" key="1">
    <source>
        <dbReference type="SAM" id="MobiDB-lite"/>
    </source>
</evidence>
<dbReference type="EMBL" id="JABCKI010000064">
    <property type="protein sequence ID" value="KAG5653251.1"/>
    <property type="molecule type" value="Genomic_DNA"/>
</dbReference>
<evidence type="ECO:0000313" key="2">
    <source>
        <dbReference type="EMBL" id="KAG5653251.1"/>
    </source>
</evidence>
<reference evidence="2" key="1">
    <citation type="submission" date="2021-02" db="EMBL/GenBank/DDBJ databases">
        <authorList>
            <person name="Nieuwenhuis M."/>
            <person name="Van De Peppel L.J.J."/>
        </authorList>
    </citation>
    <scope>NUCLEOTIDE SEQUENCE</scope>
    <source>
        <strain evidence="2">D49</strain>
    </source>
</reference>
<comment type="caution">
    <text evidence="2">The sequence shown here is derived from an EMBL/GenBank/DDBJ whole genome shotgun (WGS) entry which is preliminary data.</text>
</comment>
<dbReference type="Proteomes" id="UP000717328">
    <property type="component" value="Unassembled WGS sequence"/>
</dbReference>
<evidence type="ECO:0000313" key="3">
    <source>
        <dbReference type="Proteomes" id="UP000717328"/>
    </source>
</evidence>
<accession>A0A9P7KN66</accession>
<proteinExistence type="predicted"/>
<name>A0A9P7KN66_9AGAR</name>
<dbReference type="AlphaFoldDB" id="A0A9P7KN66"/>